<dbReference type="EMBL" id="BQNB010015246">
    <property type="protein sequence ID" value="GJT37709.1"/>
    <property type="molecule type" value="Genomic_DNA"/>
</dbReference>
<proteinExistence type="predicted"/>
<reference evidence="2" key="2">
    <citation type="submission" date="2022-01" db="EMBL/GenBank/DDBJ databases">
        <authorList>
            <person name="Yamashiro T."/>
            <person name="Shiraishi A."/>
            <person name="Satake H."/>
            <person name="Nakayama K."/>
        </authorList>
    </citation>
    <scope>NUCLEOTIDE SEQUENCE</scope>
</reference>
<evidence type="ECO:0000313" key="2">
    <source>
        <dbReference type="EMBL" id="GJT37709.1"/>
    </source>
</evidence>
<feature type="compositionally biased region" description="Polar residues" evidence="1">
    <location>
        <begin position="1"/>
        <end position="11"/>
    </location>
</feature>
<name>A0ABQ5DKU4_9ASTR</name>
<gene>
    <name evidence="2" type="ORF">Tco_0937574</name>
</gene>
<dbReference type="Proteomes" id="UP001151760">
    <property type="component" value="Unassembled WGS sequence"/>
</dbReference>
<organism evidence="2 3">
    <name type="scientific">Tanacetum coccineum</name>
    <dbReference type="NCBI Taxonomy" id="301880"/>
    <lineage>
        <taxon>Eukaryota</taxon>
        <taxon>Viridiplantae</taxon>
        <taxon>Streptophyta</taxon>
        <taxon>Embryophyta</taxon>
        <taxon>Tracheophyta</taxon>
        <taxon>Spermatophyta</taxon>
        <taxon>Magnoliopsida</taxon>
        <taxon>eudicotyledons</taxon>
        <taxon>Gunneridae</taxon>
        <taxon>Pentapetalae</taxon>
        <taxon>asterids</taxon>
        <taxon>campanulids</taxon>
        <taxon>Asterales</taxon>
        <taxon>Asteraceae</taxon>
        <taxon>Asteroideae</taxon>
        <taxon>Anthemideae</taxon>
        <taxon>Anthemidinae</taxon>
        <taxon>Tanacetum</taxon>
    </lineage>
</organism>
<comment type="caution">
    <text evidence="2">The sequence shown here is derived from an EMBL/GenBank/DDBJ whole genome shotgun (WGS) entry which is preliminary data.</text>
</comment>
<feature type="region of interest" description="Disordered" evidence="1">
    <location>
        <begin position="1"/>
        <end position="49"/>
    </location>
</feature>
<accession>A0ABQ5DKU4</accession>
<sequence>MDEMENTTNKYVVNDDDKLQDASEPKTDKTPIHNWFTQTPRPPTPNPKWNKRQVVVDQHEQPWFNNMVSVAKNPLTFDELMANLIDFSKYAMNRLKIDNLTQAYIVGTVYKLLKGKCKSSIELE</sequence>
<reference evidence="2" key="1">
    <citation type="journal article" date="2022" name="Int. J. Mol. Sci.">
        <title>Draft Genome of Tanacetum Coccineum: Genomic Comparison of Closely Related Tanacetum-Family Plants.</title>
        <authorList>
            <person name="Yamashiro T."/>
            <person name="Shiraishi A."/>
            <person name="Nakayama K."/>
            <person name="Satake H."/>
        </authorList>
    </citation>
    <scope>NUCLEOTIDE SEQUENCE</scope>
</reference>
<protein>
    <submittedName>
        <fullName evidence="2">Uncharacterized protein</fullName>
    </submittedName>
</protein>
<keyword evidence="3" id="KW-1185">Reference proteome</keyword>
<evidence type="ECO:0000313" key="3">
    <source>
        <dbReference type="Proteomes" id="UP001151760"/>
    </source>
</evidence>
<evidence type="ECO:0000256" key="1">
    <source>
        <dbReference type="SAM" id="MobiDB-lite"/>
    </source>
</evidence>
<feature type="compositionally biased region" description="Basic and acidic residues" evidence="1">
    <location>
        <begin position="13"/>
        <end position="31"/>
    </location>
</feature>